<keyword evidence="3" id="KW-0479">Metal-binding</keyword>
<dbReference type="EC" id="5.3.2.2" evidence="9"/>
<reference evidence="17" key="1">
    <citation type="submission" date="2022-11" db="UniProtKB">
        <authorList>
            <consortium name="WormBaseParasite"/>
        </authorList>
    </citation>
    <scope>IDENTIFICATION</scope>
</reference>
<dbReference type="InterPro" id="IPR011234">
    <property type="entry name" value="Fumarylacetoacetase-like_C"/>
</dbReference>
<comment type="catalytic activity">
    <reaction evidence="14">
        <text>acetylpyruvate + H2O = acetate + pyruvate + H(+)</text>
        <dbReference type="Rhea" id="RHEA:16097"/>
        <dbReference type="ChEBI" id="CHEBI:15360"/>
        <dbReference type="ChEBI" id="CHEBI:15361"/>
        <dbReference type="ChEBI" id="CHEBI:15377"/>
        <dbReference type="ChEBI" id="CHEBI:15378"/>
        <dbReference type="ChEBI" id="CHEBI:30089"/>
    </reaction>
</comment>
<dbReference type="Pfam" id="PF01557">
    <property type="entry name" value="FAA_hydrolase"/>
    <property type="match status" value="1"/>
</dbReference>
<dbReference type="FunFam" id="3.90.850.10:FF:000003">
    <property type="entry name" value="Fumarylacetoacetate hydrolase domain-containing 1"/>
    <property type="match status" value="1"/>
</dbReference>
<organism evidence="16 17">
    <name type="scientific">Parascaris univalens</name>
    <name type="common">Nematode worm</name>
    <dbReference type="NCBI Taxonomy" id="6257"/>
    <lineage>
        <taxon>Eukaryota</taxon>
        <taxon>Metazoa</taxon>
        <taxon>Ecdysozoa</taxon>
        <taxon>Nematoda</taxon>
        <taxon>Chromadorea</taxon>
        <taxon>Rhabditida</taxon>
        <taxon>Spirurina</taxon>
        <taxon>Ascaridomorpha</taxon>
        <taxon>Ascaridoidea</taxon>
        <taxon>Ascarididae</taxon>
        <taxon>Parascaris</taxon>
    </lineage>
</organism>
<comment type="catalytic activity">
    <reaction evidence="8">
        <text>oxaloacetate = enol-oxaloacetate</text>
        <dbReference type="Rhea" id="RHEA:16021"/>
        <dbReference type="ChEBI" id="CHEBI:16452"/>
        <dbReference type="ChEBI" id="CHEBI:17479"/>
        <dbReference type="EC" id="5.3.2.2"/>
    </reaction>
    <physiologicalReaction direction="right-to-left" evidence="8">
        <dbReference type="Rhea" id="RHEA:16023"/>
    </physiologicalReaction>
</comment>
<evidence type="ECO:0000256" key="11">
    <source>
        <dbReference type="ARBA" id="ARBA00047858"/>
    </source>
</evidence>
<evidence type="ECO:0000313" key="17">
    <source>
        <dbReference type="WBParaSite" id="PgR028_g060_t01"/>
    </source>
</evidence>
<comment type="catalytic activity">
    <reaction evidence="12">
        <text>3-fumarylpyruvate + H2O = fumarate + pyruvate + H(+)</text>
        <dbReference type="Rhea" id="RHEA:26168"/>
        <dbReference type="ChEBI" id="CHEBI:15361"/>
        <dbReference type="ChEBI" id="CHEBI:15377"/>
        <dbReference type="ChEBI" id="CHEBI:15378"/>
        <dbReference type="ChEBI" id="CHEBI:16854"/>
        <dbReference type="ChEBI" id="CHEBI:29806"/>
    </reaction>
</comment>
<evidence type="ECO:0000259" key="15">
    <source>
        <dbReference type="Pfam" id="PF01557"/>
    </source>
</evidence>
<evidence type="ECO:0000256" key="1">
    <source>
        <dbReference type="ARBA" id="ARBA00010211"/>
    </source>
</evidence>
<dbReference type="PANTHER" id="PTHR11820">
    <property type="entry name" value="ACYLPYRUVASE"/>
    <property type="match status" value="1"/>
</dbReference>
<accession>A0A915B632</accession>
<dbReference type="GO" id="GO:0050163">
    <property type="term" value="F:oxaloacetate tautomerase activity"/>
    <property type="evidence" value="ECO:0007669"/>
    <property type="project" value="UniProtKB-EC"/>
</dbReference>
<evidence type="ECO:0000256" key="14">
    <source>
        <dbReference type="ARBA" id="ARBA00048846"/>
    </source>
</evidence>
<comment type="catalytic activity">
    <reaction evidence="13">
        <text>oxaloacetate + H(+) = pyruvate + CO2</text>
        <dbReference type="Rhea" id="RHEA:15641"/>
        <dbReference type="ChEBI" id="CHEBI:15361"/>
        <dbReference type="ChEBI" id="CHEBI:15378"/>
        <dbReference type="ChEBI" id="CHEBI:16452"/>
        <dbReference type="ChEBI" id="CHEBI:16526"/>
        <dbReference type="EC" id="4.1.1.112"/>
    </reaction>
</comment>
<evidence type="ECO:0000313" key="16">
    <source>
        <dbReference type="Proteomes" id="UP000887569"/>
    </source>
</evidence>
<dbReference type="PANTHER" id="PTHR11820:SF7">
    <property type="entry name" value="ACYLPYRUVASE FAHD1, MITOCHONDRIAL"/>
    <property type="match status" value="1"/>
</dbReference>
<proteinExistence type="inferred from homology"/>
<dbReference type="Gene3D" id="3.90.850.10">
    <property type="entry name" value="Fumarylacetoacetase-like, C-terminal domain"/>
    <property type="match status" value="1"/>
</dbReference>
<dbReference type="SUPFAM" id="SSF56529">
    <property type="entry name" value="FAH"/>
    <property type="match status" value="1"/>
</dbReference>
<evidence type="ECO:0000256" key="4">
    <source>
        <dbReference type="ARBA" id="ARBA00032305"/>
    </source>
</evidence>
<dbReference type="AlphaFoldDB" id="A0A915B632"/>
<evidence type="ECO:0000256" key="5">
    <source>
        <dbReference type="ARBA" id="ARBA00039040"/>
    </source>
</evidence>
<comment type="catalytic activity">
    <reaction evidence="11">
        <text>a 3-acylpyruvate + H2O = a carboxylate + pyruvate + H(+)</text>
        <dbReference type="Rhea" id="RHEA:19009"/>
        <dbReference type="ChEBI" id="CHEBI:15361"/>
        <dbReference type="ChEBI" id="CHEBI:15377"/>
        <dbReference type="ChEBI" id="CHEBI:15378"/>
        <dbReference type="ChEBI" id="CHEBI:29067"/>
        <dbReference type="ChEBI" id="CHEBI:57278"/>
        <dbReference type="EC" id="3.7.1.5"/>
    </reaction>
</comment>
<dbReference type="WBParaSite" id="PgR028_g060_t01">
    <property type="protein sequence ID" value="PgR028_g060_t01"/>
    <property type="gene ID" value="PgR028_g060"/>
</dbReference>
<name>A0A915B632_PARUN</name>
<dbReference type="GO" id="GO:0008948">
    <property type="term" value="F:oxaloacetate decarboxylase activity"/>
    <property type="evidence" value="ECO:0007669"/>
    <property type="project" value="UniProtKB-EC"/>
</dbReference>
<dbReference type="GO" id="GO:0005739">
    <property type="term" value="C:mitochondrion"/>
    <property type="evidence" value="ECO:0007669"/>
    <property type="project" value="TreeGrafter"/>
</dbReference>
<dbReference type="Proteomes" id="UP000887569">
    <property type="component" value="Unplaced"/>
</dbReference>
<dbReference type="GO" id="GO:0046872">
    <property type="term" value="F:metal ion binding"/>
    <property type="evidence" value="ECO:0007669"/>
    <property type="project" value="UniProtKB-KW"/>
</dbReference>
<evidence type="ECO:0000256" key="6">
    <source>
        <dbReference type="ARBA" id="ARBA00042340"/>
    </source>
</evidence>
<protein>
    <recommendedName>
        <fullName evidence="10">Oxaloacetate tautomerase FAHD1, mitochondrial</fullName>
        <ecNumber evidence="5">3.7.1.5</ecNumber>
        <ecNumber evidence="2">4.1.1.112</ecNumber>
        <ecNumber evidence="9">5.3.2.2</ecNumber>
    </recommendedName>
    <alternativeName>
        <fullName evidence="7">Acylpyruvase FAHD1</fullName>
    </alternativeName>
    <alternativeName>
        <fullName evidence="6">Fumarylacetoacetate hydrolase domain-containing protein 1</fullName>
    </alternativeName>
    <alternativeName>
        <fullName evidence="4">Oxaloacetate decarboxylase</fullName>
    </alternativeName>
</protein>
<dbReference type="GO" id="GO:0047621">
    <property type="term" value="F:acylpyruvate hydrolase activity"/>
    <property type="evidence" value="ECO:0007669"/>
    <property type="project" value="UniProtKB-EC"/>
</dbReference>
<evidence type="ECO:0000256" key="13">
    <source>
        <dbReference type="ARBA" id="ARBA00047973"/>
    </source>
</evidence>
<evidence type="ECO:0000256" key="9">
    <source>
        <dbReference type="ARBA" id="ARBA00044973"/>
    </source>
</evidence>
<evidence type="ECO:0000256" key="10">
    <source>
        <dbReference type="ARBA" id="ARBA00044980"/>
    </source>
</evidence>
<sequence length="238" mass="27023">MSSFRLLTPIRIFFYRQFASVTMPEKSFANFRNIGTKIVCIGRNYRDHAIELSNPIPQKPLIFAKTTNSYVIEGQPIMIPDGCKNLHQEVEFGVIIGKFAKRVKRENIFDYIAGYTIALDMTARDFQDEAKATGAPWFLAKSFDTSCPIGEFIERSRIADPHNVEIFCRINNVEKQRCKTNAMMFDIPTLIEYITQYISLHPGDLLLTGTPKGVCGVQRGDRIEFGIEGITTATFVVY</sequence>
<keyword evidence="16" id="KW-1185">Reference proteome</keyword>
<dbReference type="GO" id="GO:0018773">
    <property type="term" value="F:acetylpyruvate hydrolase activity"/>
    <property type="evidence" value="ECO:0007669"/>
    <property type="project" value="TreeGrafter"/>
</dbReference>
<feature type="domain" description="Fumarylacetoacetase-like C-terminal" evidence="15">
    <location>
        <begin position="37"/>
        <end position="236"/>
    </location>
</feature>
<evidence type="ECO:0000256" key="12">
    <source>
        <dbReference type="ARBA" id="ARBA00047963"/>
    </source>
</evidence>
<evidence type="ECO:0000256" key="7">
    <source>
        <dbReference type="ARBA" id="ARBA00044830"/>
    </source>
</evidence>
<evidence type="ECO:0000256" key="3">
    <source>
        <dbReference type="ARBA" id="ARBA00022723"/>
    </source>
</evidence>
<evidence type="ECO:0000256" key="8">
    <source>
        <dbReference type="ARBA" id="ARBA00044911"/>
    </source>
</evidence>
<evidence type="ECO:0000256" key="2">
    <source>
        <dbReference type="ARBA" id="ARBA00012947"/>
    </source>
</evidence>
<dbReference type="InterPro" id="IPR036663">
    <property type="entry name" value="Fumarylacetoacetase_C_sf"/>
</dbReference>
<dbReference type="EC" id="3.7.1.5" evidence="5"/>
<dbReference type="EC" id="4.1.1.112" evidence="2"/>
<dbReference type="GO" id="GO:0019752">
    <property type="term" value="P:carboxylic acid metabolic process"/>
    <property type="evidence" value="ECO:0007669"/>
    <property type="project" value="UniProtKB-ARBA"/>
</dbReference>
<comment type="similarity">
    <text evidence="1">Belongs to the FAH family.</text>
</comment>